<keyword evidence="1" id="KW-0472">Membrane</keyword>
<keyword evidence="1" id="KW-1133">Transmembrane helix</keyword>
<protein>
    <submittedName>
        <fullName evidence="2">Uncharacterized protein</fullName>
    </submittedName>
</protein>
<evidence type="ECO:0000313" key="3">
    <source>
        <dbReference type="Proteomes" id="UP000322530"/>
    </source>
</evidence>
<keyword evidence="3" id="KW-1185">Reference proteome</keyword>
<comment type="caution">
    <text evidence="2">The sequence shown here is derived from an EMBL/GenBank/DDBJ whole genome shotgun (WGS) entry which is preliminary data.</text>
</comment>
<accession>A0A5A5TCF5</accession>
<reference evidence="2 3" key="1">
    <citation type="submission" date="2019-01" db="EMBL/GenBank/DDBJ databases">
        <title>Draft genome sequence of Dictyobacter sp. Uno17.</title>
        <authorList>
            <person name="Wang C.M."/>
            <person name="Zheng Y."/>
            <person name="Sakai Y."/>
            <person name="Abe K."/>
            <person name="Yokota A."/>
            <person name="Yabe S."/>
        </authorList>
    </citation>
    <scope>NUCLEOTIDE SEQUENCE [LARGE SCALE GENOMIC DNA]</scope>
    <source>
        <strain evidence="2 3">Uno17</strain>
    </source>
</reference>
<feature type="transmembrane region" description="Helical" evidence="1">
    <location>
        <begin position="73"/>
        <end position="96"/>
    </location>
</feature>
<evidence type="ECO:0000313" key="2">
    <source>
        <dbReference type="EMBL" id="GCF08699.1"/>
    </source>
</evidence>
<sequence>MLNDKGVVIDQLAALADMIKPGDEKGAERLHELRDAVADGKYADAWSGNNIYKMIDIDALVNRFRVQQRVDNLAVWIDAVRNICIFLPLFFTWLAISKAIPAYYTLVTQYPKNSTTPFLQLWQGGFNDTVPWYDRLAGVASIDVGLILVIVLLTVSSSILNNYFQLKQDRKAELLRDDLAHALAGATLFLSIRNRSQPVNFVDRFNTVVDNFTTMVAGFEAQMKSEREEMSQLIKRQKEEFALFNSFKASLVTSMDNVASSIRDLDQSNKVLNTTVDQLVTPTQETVGQQKDMLTISGHIQQQLTRQADAQEEVVRQQNLWGEKLNNVLVVLDGTVNEARTLAGSISHYTDEQKELVRELQVEHNAQRQLVTNMIDHTTVLHHMTEKVDASANNISGATVNISDIARRIAANIPA</sequence>
<name>A0A5A5TCF5_9CHLR</name>
<proteinExistence type="predicted"/>
<dbReference type="Proteomes" id="UP000322530">
    <property type="component" value="Unassembled WGS sequence"/>
</dbReference>
<dbReference type="EMBL" id="BIXY01000029">
    <property type="protein sequence ID" value="GCF08699.1"/>
    <property type="molecule type" value="Genomic_DNA"/>
</dbReference>
<gene>
    <name evidence="2" type="ORF">KDI_22630</name>
</gene>
<evidence type="ECO:0000256" key="1">
    <source>
        <dbReference type="SAM" id="Phobius"/>
    </source>
</evidence>
<dbReference type="RefSeq" id="WP_149401681.1">
    <property type="nucleotide sequence ID" value="NZ_BIXY01000029.1"/>
</dbReference>
<dbReference type="AlphaFoldDB" id="A0A5A5TCF5"/>
<feature type="transmembrane region" description="Helical" evidence="1">
    <location>
        <begin position="136"/>
        <end position="160"/>
    </location>
</feature>
<keyword evidence="1" id="KW-0812">Transmembrane</keyword>
<dbReference type="SUPFAM" id="SSF58104">
    <property type="entry name" value="Methyl-accepting chemotaxis protein (MCP) signaling domain"/>
    <property type="match status" value="1"/>
</dbReference>
<dbReference type="OrthoDB" id="3435720at2"/>
<organism evidence="2 3">
    <name type="scientific">Dictyobacter arantiisoli</name>
    <dbReference type="NCBI Taxonomy" id="2014874"/>
    <lineage>
        <taxon>Bacteria</taxon>
        <taxon>Bacillati</taxon>
        <taxon>Chloroflexota</taxon>
        <taxon>Ktedonobacteria</taxon>
        <taxon>Ktedonobacterales</taxon>
        <taxon>Dictyobacteraceae</taxon>
        <taxon>Dictyobacter</taxon>
    </lineage>
</organism>